<organism evidence="2">
    <name type="scientific">Mariniphaga anaerophila</name>
    <dbReference type="NCBI Taxonomy" id="1484053"/>
    <lineage>
        <taxon>Bacteria</taxon>
        <taxon>Pseudomonadati</taxon>
        <taxon>Bacteroidota</taxon>
        <taxon>Bacteroidia</taxon>
        <taxon>Marinilabiliales</taxon>
        <taxon>Prolixibacteraceae</taxon>
        <taxon>Mariniphaga</taxon>
    </lineage>
</organism>
<evidence type="ECO:0000259" key="1">
    <source>
        <dbReference type="Pfam" id="PF00041"/>
    </source>
</evidence>
<dbReference type="Proteomes" id="UP000886047">
    <property type="component" value="Unassembled WGS sequence"/>
</dbReference>
<dbReference type="InterPro" id="IPR003961">
    <property type="entry name" value="FN3_dom"/>
</dbReference>
<dbReference type="CDD" id="cd00063">
    <property type="entry name" value="FN3"/>
    <property type="match status" value="1"/>
</dbReference>
<dbReference type="InterPro" id="IPR036116">
    <property type="entry name" value="FN3_sf"/>
</dbReference>
<comment type="caution">
    <text evidence="2">The sequence shown here is derived from an EMBL/GenBank/DDBJ whole genome shotgun (WGS) entry which is preliminary data.</text>
</comment>
<proteinExistence type="predicted"/>
<dbReference type="Pfam" id="PF00041">
    <property type="entry name" value="fn3"/>
    <property type="match status" value="1"/>
</dbReference>
<dbReference type="GO" id="GO:0030246">
    <property type="term" value="F:carbohydrate binding"/>
    <property type="evidence" value="ECO:0007669"/>
    <property type="project" value="InterPro"/>
</dbReference>
<dbReference type="EMBL" id="DSDK01000107">
    <property type="protein sequence ID" value="HDR50350.1"/>
    <property type="molecule type" value="Genomic_DNA"/>
</dbReference>
<feature type="domain" description="Fibronectin type-III" evidence="1">
    <location>
        <begin position="134"/>
        <end position="197"/>
    </location>
</feature>
<reference evidence="2" key="1">
    <citation type="journal article" date="2020" name="mSystems">
        <title>Genome- and Community-Level Interaction Insights into Carbon Utilization and Element Cycling Functions of Hydrothermarchaeota in Hydrothermal Sediment.</title>
        <authorList>
            <person name="Zhou Z."/>
            <person name="Liu Y."/>
            <person name="Xu W."/>
            <person name="Pan J."/>
            <person name="Luo Z.H."/>
            <person name="Li M."/>
        </authorList>
    </citation>
    <scope>NUCLEOTIDE SEQUENCE [LARGE SCALE GENOMIC DNA]</scope>
    <source>
        <strain evidence="2">SpSt-1217</strain>
    </source>
</reference>
<evidence type="ECO:0000313" key="2">
    <source>
        <dbReference type="EMBL" id="HDR50350.1"/>
    </source>
</evidence>
<dbReference type="Pfam" id="PF13620">
    <property type="entry name" value="CarboxypepD_reg"/>
    <property type="match status" value="1"/>
</dbReference>
<sequence length="214" mass="24080">MKSLKWISSIIFLFLLLGCEEEKIDIDKYGSLSGIVLNGEDYSPLEGVLITTSPASSTVLTDKDGKFEFNKVKEGEVAITARKKDFLSNSVSVAVYEFETTALTFYLLKDEKNVGWVTIYDPVPGNGAVDQQISFTFQWKVDQENKGKQLEYTVYYFESGSTVQQLAGENLNTKEVVVSGLKHETTYYWYVVAKHEGSIVANSPTWSFKTRKSE</sequence>
<dbReference type="InterPro" id="IPR013783">
    <property type="entry name" value="Ig-like_fold"/>
</dbReference>
<name>A0A831LS60_9BACT</name>
<dbReference type="PROSITE" id="PS51257">
    <property type="entry name" value="PROKAR_LIPOPROTEIN"/>
    <property type="match status" value="1"/>
</dbReference>
<dbReference type="AlphaFoldDB" id="A0A831LS60"/>
<dbReference type="InterPro" id="IPR013784">
    <property type="entry name" value="Carb-bd-like_fold"/>
</dbReference>
<protein>
    <recommendedName>
        <fullName evidence="1">Fibronectin type-III domain-containing protein</fullName>
    </recommendedName>
</protein>
<dbReference type="Gene3D" id="2.60.40.10">
    <property type="entry name" value="Immunoglobulins"/>
    <property type="match status" value="1"/>
</dbReference>
<accession>A0A831LS60</accession>
<gene>
    <name evidence="2" type="ORF">ENN90_01845</name>
</gene>
<dbReference type="SUPFAM" id="SSF49265">
    <property type="entry name" value="Fibronectin type III"/>
    <property type="match status" value="1"/>
</dbReference>
<dbReference type="SUPFAM" id="SSF49452">
    <property type="entry name" value="Starch-binding domain-like"/>
    <property type="match status" value="1"/>
</dbReference>
<dbReference type="Gene3D" id="2.60.40.1120">
    <property type="entry name" value="Carboxypeptidase-like, regulatory domain"/>
    <property type="match status" value="1"/>
</dbReference>